<accession>A0A7S3I9U3</accession>
<dbReference type="AlphaFoldDB" id="A0A7S3I9U3"/>
<dbReference type="InterPro" id="IPR023393">
    <property type="entry name" value="START-like_dom_sf"/>
</dbReference>
<sequence length="281" mass="32556">MSGASSLIESFRSAFYADDISSQIELYNKIEQEDRGKFLEVQEFQKFLENMEEYESCNQLLHSDKFQVVTEAEDIKIESTGSGNDFYTRSTVIIPSGVFETLAVLYETDLLGNWVSSIRGSEVLLQPSRFRKLLRYHFSFPWPVSDRECILEFCGIPIHDEAAVIILMKNAKGEKYLGTELPSRREMTQLIVPMGCLYLQILSPQRTKVVFCVNASANITFIPNWLCNFASKHIMYYMMQALRDKIVNFKGSVYEERVTEKKDTYDYIMNMIREYLDSQGE</sequence>
<dbReference type="Gene3D" id="3.30.530.20">
    <property type="match status" value="1"/>
</dbReference>
<evidence type="ECO:0008006" key="2">
    <source>
        <dbReference type="Google" id="ProtNLM"/>
    </source>
</evidence>
<protein>
    <recommendedName>
        <fullName evidence="2">START domain-containing protein</fullName>
    </recommendedName>
</protein>
<evidence type="ECO:0000313" key="1">
    <source>
        <dbReference type="EMBL" id="CAE0317116.1"/>
    </source>
</evidence>
<dbReference type="SUPFAM" id="SSF55961">
    <property type="entry name" value="Bet v1-like"/>
    <property type="match status" value="1"/>
</dbReference>
<gene>
    <name evidence="1" type="ORF">FSAL1345_LOCUS385</name>
</gene>
<reference evidence="1" key="1">
    <citation type="submission" date="2021-01" db="EMBL/GenBank/DDBJ databases">
        <authorList>
            <person name="Corre E."/>
            <person name="Pelletier E."/>
            <person name="Niang G."/>
            <person name="Scheremetjew M."/>
            <person name="Finn R."/>
            <person name="Kale V."/>
            <person name="Holt S."/>
            <person name="Cochrane G."/>
            <person name="Meng A."/>
            <person name="Brown T."/>
            <person name="Cohen L."/>
        </authorList>
    </citation>
    <scope>NUCLEOTIDE SEQUENCE</scope>
</reference>
<proteinExistence type="predicted"/>
<organism evidence="1">
    <name type="scientific">Fabrea salina</name>
    <dbReference type="NCBI Taxonomy" id="342563"/>
    <lineage>
        <taxon>Eukaryota</taxon>
        <taxon>Sar</taxon>
        <taxon>Alveolata</taxon>
        <taxon>Ciliophora</taxon>
        <taxon>Postciliodesmatophora</taxon>
        <taxon>Heterotrichea</taxon>
        <taxon>Heterotrichida</taxon>
        <taxon>Fabreidae</taxon>
        <taxon>Fabrea</taxon>
    </lineage>
</organism>
<dbReference type="EMBL" id="HBIF01000456">
    <property type="protein sequence ID" value="CAE0317116.1"/>
    <property type="molecule type" value="Transcribed_RNA"/>
</dbReference>
<name>A0A7S3I9U3_9CILI</name>